<reference evidence="2 3" key="1">
    <citation type="submission" date="2021-03" db="EMBL/GenBank/DDBJ databases">
        <title>Tianweitania aestuarii sp. nov., isolated from a tidal flat.</title>
        <authorList>
            <person name="Park S."/>
            <person name="Yoon J.-H."/>
        </authorList>
    </citation>
    <scope>NUCLEOTIDE SEQUENCE [LARGE SCALE GENOMIC DNA]</scope>
    <source>
        <strain evidence="2 3">BSSL-BM11</strain>
    </source>
</reference>
<organism evidence="2 3">
    <name type="scientific">Tianweitania aestuarii</name>
    <dbReference type="NCBI Taxonomy" id="2814886"/>
    <lineage>
        <taxon>Bacteria</taxon>
        <taxon>Pseudomonadati</taxon>
        <taxon>Pseudomonadota</taxon>
        <taxon>Alphaproteobacteria</taxon>
        <taxon>Hyphomicrobiales</taxon>
        <taxon>Phyllobacteriaceae</taxon>
        <taxon>Tianweitania</taxon>
    </lineage>
</organism>
<dbReference type="Gene3D" id="3.30.1540.10">
    <property type="entry name" value="formyl-coa transferase, domain 3"/>
    <property type="match status" value="1"/>
</dbReference>
<keyword evidence="3" id="KW-1185">Reference proteome</keyword>
<evidence type="ECO:0000256" key="1">
    <source>
        <dbReference type="ARBA" id="ARBA00022679"/>
    </source>
</evidence>
<dbReference type="EMBL" id="JAFMNX010000002">
    <property type="protein sequence ID" value="MBS9721380.1"/>
    <property type="molecule type" value="Genomic_DNA"/>
</dbReference>
<sequence>MLNPGSLSNLKVIDASRVLGGPYCGQVLADHGADVIKIEPPAGDETRGWGPPFLHGTASYFLGLNRNKRGMALDMAQPAGQELLLALLETADVFIENFKTGTLERWGLGSEDLQRRFPRLVHCRVSGFGADGPMGGMPGYDAAIQASCGIMSVNGELGGEPLRVGLPVVDMVTGLNAVIGILMALNERATSGKGQFVETTLYDCGVSLLHPHLPNYYLNGKVAKPSGNAHPNICPYDTFATGTEPIFLAVGNHRQFTTLCKIIGRPDLPDDPRFVSNGERNINRDALKVELEKALAAFECDALADQLIKAGVPCGAVRTIDQVVADAHTQHREMVVDVGDYRGTGSPIKLSRTPASYRMAPPAFAEHTTEILDEVKADQSRYRDVLPGLEDALKGALEDTVVSTKTRTA</sequence>
<dbReference type="PANTHER" id="PTHR48207">
    <property type="entry name" value="SUCCINATE--HYDROXYMETHYLGLUTARATE COA-TRANSFERASE"/>
    <property type="match status" value="1"/>
</dbReference>
<evidence type="ECO:0000313" key="3">
    <source>
        <dbReference type="Proteomes" id="UP001297272"/>
    </source>
</evidence>
<proteinExistence type="predicted"/>
<dbReference type="Proteomes" id="UP001297272">
    <property type="component" value="Unassembled WGS sequence"/>
</dbReference>
<gene>
    <name evidence="2" type="ORF">JYU29_11840</name>
</gene>
<evidence type="ECO:0000313" key="2">
    <source>
        <dbReference type="EMBL" id="MBS9721380.1"/>
    </source>
</evidence>
<comment type="caution">
    <text evidence="2">The sequence shown here is derived from an EMBL/GenBank/DDBJ whole genome shotgun (WGS) entry which is preliminary data.</text>
</comment>
<dbReference type="RefSeq" id="WP_213984981.1">
    <property type="nucleotide sequence ID" value="NZ_JAFMNX010000002.1"/>
</dbReference>
<name>A0ABS5RWE3_9HYPH</name>
<dbReference type="Gene3D" id="3.40.50.10540">
    <property type="entry name" value="Crotonobetainyl-coa:carnitine coa-transferase, domain 1"/>
    <property type="match status" value="1"/>
</dbReference>
<dbReference type="InterPro" id="IPR003673">
    <property type="entry name" value="CoA-Trfase_fam_III"/>
</dbReference>
<dbReference type="GO" id="GO:0016740">
    <property type="term" value="F:transferase activity"/>
    <property type="evidence" value="ECO:0007669"/>
    <property type="project" value="UniProtKB-KW"/>
</dbReference>
<dbReference type="Pfam" id="PF02515">
    <property type="entry name" value="CoA_transf_3"/>
    <property type="match status" value="1"/>
</dbReference>
<keyword evidence="1 2" id="KW-0808">Transferase</keyword>
<accession>A0ABS5RWE3</accession>
<dbReference type="InterPro" id="IPR023606">
    <property type="entry name" value="CoA-Trfase_III_dom_1_sf"/>
</dbReference>
<protein>
    <submittedName>
        <fullName evidence="2">CoA transferase</fullName>
    </submittedName>
</protein>
<dbReference type="SUPFAM" id="SSF89796">
    <property type="entry name" value="CoA-transferase family III (CaiB/BaiF)"/>
    <property type="match status" value="1"/>
</dbReference>
<dbReference type="InterPro" id="IPR044855">
    <property type="entry name" value="CoA-Trfase_III_dom3_sf"/>
</dbReference>
<dbReference type="PANTHER" id="PTHR48207:SF3">
    <property type="entry name" value="SUCCINATE--HYDROXYMETHYLGLUTARATE COA-TRANSFERASE"/>
    <property type="match status" value="1"/>
</dbReference>
<dbReference type="InterPro" id="IPR050483">
    <property type="entry name" value="CoA-transferase_III_domain"/>
</dbReference>